<gene>
    <name evidence="4" type="ORF">K469DRAFT_454529</name>
</gene>
<organism evidence="4 5">
    <name type="scientific">Zopfia rhizophila CBS 207.26</name>
    <dbReference type="NCBI Taxonomy" id="1314779"/>
    <lineage>
        <taxon>Eukaryota</taxon>
        <taxon>Fungi</taxon>
        <taxon>Dikarya</taxon>
        <taxon>Ascomycota</taxon>
        <taxon>Pezizomycotina</taxon>
        <taxon>Dothideomycetes</taxon>
        <taxon>Dothideomycetes incertae sedis</taxon>
        <taxon>Zopfiaceae</taxon>
        <taxon>Zopfia</taxon>
    </lineage>
</organism>
<dbReference type="InterPro" id="IPR056693">
    <property type="entry name" value="DUF7791"/>
</dbReference>
<dbReference type="InterPro" id="IPR056884">
    <property type="entry name" value="NPHP3-like_N"/>
</dbReference>
<evidence type="ECO:0000259" key="3">
    <source>
        <dbReference type="Pfam" id="PF25053"/>
    </source>
</evidence>
<evidence type="ECO:0008006" key="6">
    <source>
        <dbReference type="Google" id="ProtNLM"/>
    </source>
</evidence>
<dbReference type="Proteomes" id="UP000800200">
    <property type="component" value="Unassembled WGS sequence"/>
</dbReference>
<dbReference type="EMBL" id="ML994639">
    <property type="protein sequence ID" value="KAF2184046.1"/>
    <property type="molecule type" value="Genomic_DNA"/>
</dbReference>
<feature type="non-terminal residue" evidence="4">
    <location>
        <position position="628"/>
    </location>
</feature>
<dbReference type="Gene3D" id="3.40.50.300">
    <property type="entry name" value="P-loop containing nucleotide triphosphate hydrolases"/>
    <property type="match status" value="1"/>
</dbReference>
<keyword evidence="1" id="KW-0677">Repeat</keyword>
<dbReference type="Pfam" id="PF25053">
    <property type="entry name" value="DUF7791"/>
    <property type="match status" value="1"/>
</dbReference>
<sequence length="628" mass="72998">KWDTFRKALISIWNEDRIKDMLEKLELARKDAEFHILLNLHCMLENSFKNNVEDAKGEIISAIQMLDWTTTSANWERGRTYSASSPQIQERLQSDARKKDDFKRQVFRSLRFSTMTERLEDISEAHKRTFQWVYSHDGENIKWNNFVDWLEHKDGIYWIQGKPGSGKSCLMKNLFDEKRTKTHLRIWSRGRPIVAAGFFFWYAGTDMQKSQNGLLRSILFQILNQQPKLIPVAYSEQWNYYNENGIELAFSNSRKELTTAISRITHHTSFPFSLCLFIDGLDEYNGDHSEIIDLFKDVATTPYTKLCISSRPWPVFTNAFNSCPGLTLQDLTRGDITKYVQARLEESPGMKALKFSEPEEAESLIHEIVDKSCGVFLWTRLVTTSLLSGLTNRDCIADLQLRLEQLPAELEELYIYMLKRIEPFYLTQALRLLYIIQYSRRPLPSLVVSIADEADFDSFINFWPSRLPDEEVTARCEAIEDKIYSRCLGLLECHVQPPPAEITPENPLHDNNSCLNDLLYYCKYTRPTRRVQFMHRTVKEFFDKADVDSEFRTSLHGKTFIFDANETLCFASFVQLQRLFSVSAYGSWASAYRTFWLLINECLYYAAQVEQTNGHAITAILDELAATA</sequence>
<feature type="non-terminal residue" evidence="4">
    <location>
        <position position="1"/>
    </location>
</feature>
<evidence type="ECO:0000313" key="5">
    <source>
        <dbReference type="Proteomes" id="UP000800200"/>
    </source>
</evidence>
<accession>A0A6A6E2B5</accession>
<protein>
    <recommendedName>
        <fullName evidence="6">NACHT domain-containing protein</fullName>
    </recommendedName>
</protein>
<dbReference type="OrthoDB" id="443402at2759"/>
<evidence type="ECO:0000256" key="1">
    <source>
        <dbReference type="ARBA" id="ARBA00022737"/>
    </source>
</evidence>
<dbReference type="InterPro" id="IPR027417">
    <property type="entry name" value="P-loop_NTPase"/>
</dbReference>
<feature type="domain" description="DUF7791" evidence="3">
    <location>
        <begin position="420"/>
        <end position="579"/>
    </location>
</feature>
<feature type="domain" description="Nephrocystin 3-like N-terminal" evidence="2">
    <location>
        <begin position="144"/>
        <end position="311"/>
    </location>
</feature>
<evidence type="ECO:0000313" key="4">
    <source>
        <dbReference type="EMBL" id="KAF2184046.1"/>
    </source>
</evidence>
<proteinExistence type="predicted"/>
<keyword evidence="5" id="KW-1185">Reference proteome</keyword>
<dbReference type="AlphaFoldDB" id="A0A6A6E2B5"/>
<reference evidence="4" key="1">
    <citation type="journal article" date="2020" name="Stud. Mycol.">
        <title>101 Dothideomycetes genomes: a test case for predicting lifestyles and emergence of pathogens.</title>
        <authorList>
            <person name="Haridas S."/>
            <person name="Albert R."/>
            <person name="Binder M."/>
            <person name="Bloem J."/>
            <person name="Labutti K."/>
            <person name="Salamov A."/>
            <person name="Andreopoulos B."/>
            <person name="Baker S."/>
            <person name="Barry K."/>
            <person name="Bills G."/>
            <person name="Bluhm B."/>
            <person name="Cannon C."/>
            <person name="Castanera R."/>
            <person name="Culley D."/>
            <person name="Daum C."/>
            <person name="Ezra D."/>
            <person name="Gonzalez J."/>
            <person name="Henrissat B."/>
            <person name="Kuo A."/>
            <person name="Liang C."/>
            <person name="Lipzen A."/>
            <person name="Lutzoni F."/>
            <person name="Magnuson J."/>
            <person name="Mondo S."/>
            <person name="Nolan M."/>
            <person name="Ohm R."/>
            <person name="Pangilinan J."/>
            <person name="Park H.-J."/>
            <person name="Ramirez L."/>
            <person name="Alfaro M."/>
            <person name="Sun H."/>
            <person name="Tritt A."/>
            <person name="Yoshinaga Y."/>
            <person name="Zwiers L.-H."/>
            <person name="Turgeon B."/>
            <person name="Goodwin S."/>
            <person name="Spatafora J."/>
            <person name="Crous P."/>
            <person name="Grigoriev I."/>
        </authorList>
    </citation>
    <scope>NUCLEOTIDE SEQUENCE</scope>
    <source>
        <strain evidence="4">CBS 207.26</strain>
    </source>
</reference>
<dbReference type="PANTHER" id="PTHR10039">
    <property type="entry name" value="AMELOGENIN"/>
    <property type="match status" value="1"/>
</dbReference>
<dbReference type="PANTHER" id="PTHR10039:SF5">
    <property type="entry name" value="NACHT DOMAIN-CONTAINING PROTEIN"/>
    <property type="match status" value="1"/>
</dbReference>
<dbReference type="SUPFAM" id="SSF52540">
    <property type="entry name" value="P-loop containing nucleoside triphosphate hydrolases"/>
    <property type="match status" value="1"/>
</dbReference>
<evidence type="ECO:0000259" key="2">
    <source>
        <dbReference type="Pfam" id="PF24883"/>
    </source>
</evidence>
<name>A0A6A6E2B5_9PEZI</name>
<dbReference type="Pfam" id="PF24883">
    <property type="entry name" value="NPHP3_N"/>
    <property type="match status" value="1"/>
</dbReference>